<name>A0A2P5ETX3_TREOI</name>
<feature type="compositionally biased region" description="Basic and acidic residues" evidence="1">
    <location>
        <begin position="20"/>
        <end position="43"/>
    </location>
</feature>
<sequence length="168" mass="18540">MEYEPRKKMNSIARLVSSRTRMDPGREEVEGERKSTEDNYFRDGDNELERSSIECSVFIVQTLPVSLFFSPAATHSESLSRHSRQSPVVVSLGQNLVDALGRHSTLKLRSPLGQHLPPSRLSAARASSPSLSRAKLSSLGRTHPSSFSPRLKASSSTPIPLQVESQEP</sequence>
<reference evidence="3" key="1">
    <citation type="submission" date="2016-06" db="EMBL/GenBank/DDBJ databases">
        <title>Parallel loss of symbiosis genes in relatives of nitrogen-fixing non-legume Parasponia.</title>
        <authorList>
            <person name="Van Velzen R."/>
            <person name="Holmer R."/>
            <person name="Bu F."/>
            <person name="Rutten L."/>
            <person name="Van Zeijl A."/>
            <person name="Liu W."/>
            <person name="Santuari L."/>
            <person name="Cao Q."/>
            <person name="Sharma T."/>
            <person name="Shen D."/>
            <person name="Roswanjaya Y."/>
            <person name="Wardhani T."/>
            <person name="Kalhor M.S."/>
            <person name="Jansen J."/>
            <person name="Van den Hoogen J."/>
            <person name="Gungor B."/>
            <person name="Hartog M."/>
            <person name="Hontelez J."/>
            <person name="Verver J."/>
            <person name="Yang W.-C."/>
            <person name="Schijlen E."/>
            <person name="Repin R."/>
            <person name="Schilthuizen M."/>
            <person name="Schranz E."/>
            <person name="Heidstra R."/>
            <person name="Miyata K."/>
            <person name="Fedorova E."/>
            <person name="Kohlen W."/>
            <person name="Bisseling T."/>
            <person name="Smit S."/>
            <person name="Geurts R."/>
        </authorList>
    </citation>
    <scope>NUCLEOTIDE SEQUENCE [LARGE SCALE GENOMIC DNA]</scope>
    <source>
        <strain evidence="3">cv. RG33-2</strain>
    </source>
</reference>
<dbReference type="AlphaFoldDB" id="A0A2P5ETX3"/>
<feature type="region of interest" description="Disordered" evidence="1">
    <location>
        <begin position="17"/>
        <end position="43"/>
    </location>
</feature>
<comment type="caution">
    <text evidence="2">The sequence shown here is derived from an EMBL/GenBank/DDBJ whole genome shotgun (WGS) entry which is preliminary data.</text>
</comment>
<dbReference type="OrthoDB" id="10624039at2759"/>
<evidence type="ECO:0000256" key="1">
    <source>
        <dbReference type="SAM" id="MobiDB-lite"/>
    </source>
</evidence>
<organism evidence="2 3">
    <name type="scientific">Trema orientale</name>
    <name type="common">Charcoal tree</name>
    <name type="synonym">Celtis orientalis</name>
    <dbReference type="NCBI Taxonomy" id="63057"/>
    <lineage>
        <taxon>Eukaryota</taxon>
        <taxon>Viridiplantae</taxon>
        <taxon>Streptophyta</taxon>
        <taxon>Embryophyta</taxon>
        <taxon>Tracheophyta</taxon>
        <taxon>Spermatophyta</taxon>
        <taxon>Magnoliopsida</taxon>
        <taxon>eudicotyledons</taxon>
        <taxon>Gunneridae</taxon>
        <taxon>Pentapetalae</taxon>
        <taxon>rosids</taxon>
        <taxon>fabids</taxon>
        <taxon>Rosales</taxon>
        <taxon>Cannabaceae</taxon>
        <taxon>Trema</taxon>
    </lineage>
</organism>
<feature type="compositionally biased region" description="Low complexity" evidence="1">
    <location>
        <begin position="116"/>
        <end position="139"/>
    </location>
</feature>
<proteinExistence type="predicted"/>
<evidence type="ECO:0000313" key="2">
    <source>
        <dbReference type="EMBL" id="PON89000.1"/>
    </source>
</evidence>
<dbReference type="InParanoid" id="A0A2P5ETX3"/>
<dbReference type="Proteomes" id="UP000237000">
    <property type="component" value="Unassembled WGS sequence"/>
</dbReference>
<protein>
    <submittedName>
        <fullName evidence="2">Uncharacterized protein</fullName>
    </submittedName>
</protein>
<keyword evidence="3" id="KW-1185">Reference proteome</keyword>
<feature type="region of interest" description="Disordered" evidence="1">
    <location>
        <begin position="109"/>
        <end position="168"/>
    </location>
</feature>
<accession>A0A2P5ETX3</accession>
<feature type="compositionally biased region" description="Polar residues" evidence="1">
    <location>
        <begin position="143"/>
        <end position="168"/>
    </location>
</feature>
<evidence type="ECO:0000313" key="3">
    <source>
        <dbReference type="Proteomes" id="UP000237000"/>
    </source>
</evidence>
<gene>
    <name evidence="2" type="ORF">TorRG33x02_152290</name>
</gene>
<dbReference type="EMBL" id="JXTC01000099">
    <property type="protein sequence ID" value="PON89000.1"/>
    <property type="molecule type" value="Genomic_DNA"/>
</dbReference>